<comment type="caution">
    <text evidence="2">The sequence shown here is derived from an EMBL/GenBank/DDBJ whole genome shotgun (WGS) entry which is preliminary data.</text>
</comment>
<reference evidence="3" key="1">
    <citation type="journal article" date="2019" name="Int. J. Syst. Evol. Microbiol.">
        <title>The Global Catalogue of Microorganisms (GCM) 10K type strain sequencing project: providing services to taxonomists for standard genome sequencing and annotation.</title>
        <authorList>
            <consortium name="The Broad Institute Genomics Platform"/>
            <consortium name="The Broad Institute Genome Sequencing Center for Infectious Disease"/>
            <person name="Wu L."/>
            <person name="Ma J."/>
        </authorList>
    </citation>
    <scope>NUCLEOTIDE SEQUENCE [LARGE SCALE GENOMIC DNA]</scope>
    <source>
        <strain evidence="3">JCM 17441</strain>
    </source>
</reference>
<protein>
    <submittedName>
        <fullName evidence="2">Uncharacterized protein</fullName>
    </submittedName>
</protein>
<organism evidence="2 3">
    <name type="scientific">Dactylosporangium darangshiense</name>
    <dbReference type="NCBI Taxonomy" id="579108"/>
    <lineage>
        <taxon>Bacteria</taxon>
        <taxon>Bacillati</taxon>
        <taxon>Actinomycetota</taxon>
        <taxon>Actinomycetes</taxon>
        <taxon>Micromonosporales</taxon>
        <taxon>Micromonosporaceae</taxon>
        <taxon>Dactylosporangium</taxon>
    </lineage>
</organism>
<keyword evidence="1" id="KW-0472">Membrane</keyword>
<dbReference type="RefSeq" id="WP_345131327.1">
    <property type="nucleotide sequence ID" value="NZ_BAABAT010000018.1"/>
</dbReference>
<feature type="transmembrane region" description="Helical" evidence="1">
    <location>
        <begin position="59"/>
        <end position="75"/>
    </location>
</feature>
<evidence type="ECO:0000313" key="3">
    <source>
        <dbReference type="Proteomes" id="UP001500620"/>
    </source>
</evidence>
<gene>
    <name evidence="2" type="ORF">GCM10022255_058320</name>
</gene>
<evidence type="ECO:0000256" key="1">
    <source>
        <dbReference type="SAM" id="Phobius"/>
    </source>
</evidence>
<feature type="transmembrane region" description="Helical" evidence="1">
    <location>
        <begin position="82"/>
        <end position="101"/>
    </location>
</feature>
<keyword evidence="3" id="KW-1185">Reference proteome</keyword>
<dbReference type="Proteomes" id="UP001500620">
    <property type="component" value="Unassembled WGS sequence"/>
</dbReference>
<sequence>MTVTLAVKRAAAALLAASAVVVGAWAAFLPFSFYSDFPLPGRRWVSTIGPYNEHLVRDVGALYLALCVLAAWSALRPTPQALRMTGAAWLVFNALHFLWHVDHLAVFPAADRIGNAVSLGAVLVLSVLLVLPDPISRRAS</sequence>
<keyword evidence="1" id="KW-0812">Transmembrane</keyword>
<dbReference type="EMBL" id="BAABAT010000018">
    <property type="protein sequence ID" value="GAA4254264.1"/>
    <property type="molecule type" value="Genomic_DNA"/>
</dbReference>
<proteinExistence type="predicted"/>
<accession>A0ABP8DET0</accession>
<feature type="transmembrane region" description="Helical" evidence="1">
    <location>
        <begin position="113"/>
        <end position="131"/>
    </location>
</feature>
<name>A0ABP8DET0_9ACTN</name>
<evidence type="ECO:0000313" key="2">
    <source>
        <dbReference type="EMBL" id="GAA4254264.1"/>
    </source>
</evidence>
<keyword evidence="1" id="KW-1133">Transmembrane helix</keyword>